<evidence type="ECO:0000256" key="1">
    <source>
        <dbReference type="ARBA" id="ARBA00005201"/>
    </source>
</evidence>
<feature type="domain" description="Riboflavin kinase" evidence="8">
    <location>
        <begin position="170"/>
        <end position="295"/>
    </location>
</feature>
<comment type="caution">
    <text evidence="9">The sequence shown here is derived from an EMBL/GenBank/DDBJ whole genome shotgun (WGS) entry which is preliminary data.</text>
</comment>
<dbReference type="GO" id="GO:0005524">
    <property type="term" value="F:ATP binding"/>
    <property type="evidence" value="ECO:0007669"/>
    <property type="project" value="UniProtKB-KW"/>
</dbReference>
<keyword evidence="10" id="KW-1185">Reference proteome</keyword>
<dbReference type="EMBL" id="MPUH01000192">
    <property type="protein sequence ID" value="OMJ86880.1"/>
    <property type="molecule type" value="Genomic_DNA"/>
</dbReference>
<keyword evidence="5" id="KW-0808">Transferase</keyword>
<accession>A0A1R2CD38</accession>
<dbReference type="OrthoDB" id="276388at2759"/>
<dbReference type="SMART" id="SM00904">
    <property type="entry name" value="Flavokinase"/>
    <property type="match status" value="1"/>
</dbReference>
<keyword evidence="3" id="KW-0285">Flavoprotein</keyword>
<reference evidence="9 10" key="1">
    <citation type="submission" date="2016-11" db="EMBL/GenBank/DDBJ databases">
        <title>The macronuclear genome of Stentor coeruleus: a giant cell with tiny introns.</title>
        <authorList>
            <person name="Slabodnick M."/>
            <person name="Ruby J.G."/>
            <person name="Reiff S.B."/>
            <person name="Swart E.C."/>
            <person name="Gosai S."/>
            <person name="Prabakaran S."/>
            <person name="Witkowska E."/>
            <person name="Larue G.E."/>
            <person name="Fisher S."/>
            <person name="Freeman R.M."/>
            <person name="Gunawardena J."/>
            <person name="Chu W."/>
            <person name="Stover N.A."/>
            <person name="Gregory B.D."/>
            <person name="Nowacki M."/>
            <person name="Derisi J."/>
            <person name="Roy S.W."/>
            <person name="Marshall W.F."/>
            <person name="Sood P."/>
        </authorList>
    </citation>
    <scope>NUCLEOTIDE SEQUENCE [LARGE SCALE GENOMIC DNA]</scope>
    <source>
        <strain evidence="9">WM001</strain>
    </source>
</reference>
<dbReference type="Gene3D" id="2.40.30.30">
    <property type="entry name" value="Riboflavin kinase-like"/>
    <property type="match status" value="1"/>
</dbReference>
<evidence type="ECO:0000256" key="6">
    <source>
        <dbReference type="ARBA" id="ARBA00022741"/>
    </source>
</evidence>
<dbReference type="Pfam" id="PF01687">
    <property type="entry name" value="Flavokinase"/>
    <property type="match status" value="1"/>
</dbReference>
<organism evidence="9 10">
    <name type="scientific">Stentor coeruleus</name>
    <dbReference type="NCBI Taxonomy" id="5963"/>
    <lineage>
        <taxon>Eukaryota</taxon>
        <taxon>Sar</taxon>
        <taxon>Alveolata</taxon>
        <taxon>Ciliophora</taxon>
        <taxon>Postciliodesmatophora</taxon>
        <taxon>Heterotrichea</taxon>
        <taxon>Heterotrichida</taxon>
        <taxon>Stentoridae</taxon>
        <taxon>Stentor</taxon>
    </lineage>
</organism>
<proteinExistence type="predicted"/>
<dbReference type="EC" id="2.7.1.26" evidence="2"/>
<dbReference type="GO" id="GO:0009231">
    <property type="term" value="P:riboflavin biosynthetic process"/>
    <property type="evidence" value="ECO:0007669"/>
    <property type="project" value="InterPro"/>
</dbReference>
<keyword evidence="6" id="KW-0547">Nucleotide-binding</keyword>
<name>A0A1R2CD38_9CILI</name>
<dbReference type="PANTHER" id="PTHR22749">
    <property type="entry name" value="RIBOFLAVIN KINASE/FMN ADENYLYLTRANSFERASE"/>
    <property type="match status" value="1"/>
</dbReference>
<evidence type="ECO:0000256" key="5">
    <source>
        <dbReference type="ARBA" id="ARBA00022679"/>
    </source>
</evidence>
<dbReference type="Proteomes" id="UP000187209">
    <property type="component" value="Unassembled WGS sequence"/>
</dbReference>
<evidence type="ECO:0000256" key="7">
    <source>
        <dbReference type="ARBA" id="ARBA00022840"/>
    </source>
</evidence>
<dbReference type="AlphaFoldDB" id="A0A1R2CD38"/>
<keyword evidence="7" id="KW-0067">ATP-binding</keyword>
<dbReference type="UniPathway" id="UPA00276">
    <property type="reaction ID" value="UER00406"/>
</dbReference>
<dbReference type="InterPro" id="IPR015865">
    <property type="entry name" value="Riboflavin_kinase_bac/euk"/>
</dbReference>
<evidence type="ECO:0000313" key="9">
    <source>
        <dbReference type="EMBL" id="OMJ86880.1"/>
    </source>
</evidence>
<dbReference type="SUPFAM" id="SSF82114">
    <property type="entry name" value="Riboflavin kinase-like"/>
    <property type="match status" value="1"/>
</dbReference>
<dbReference type="InterPro" id="IPR023468">
    <property type="entry name" value="Riboflavin_kinase"/>
</dbReference>
<sequence length="298" mass="34329">MTTYFDIDLIFEIRYLQLNIARKERFIDSSTLQYLYYKPFISDSTYISLSPILAKSLSRTIKFKLEGYYLINSLGNDNFGFLSEIENEYYSVFASEYFTQSISQITHNGLLNKQPSEIRKVYSSQEEYVKKCIDNGIEAEYIPLSGQLSFEYLQENIPWDTYSDIDSLKLVNGEVKITGQIVTGFGRGSSQLGFPTANIQTNEKLELVPGVYATRVKMEGNYYKGAISIGWCPYYENRELSYEVYILGKFSSTLVGKIIECEILYYIRCESNFRKLDDLIKAISLDVSLTDRLITLPN</sequence>
<keyword evidence="4" id="KW-0288">FMN</keyword>
<evidence type="ECO:0000256" key="2">
    <source>
        <dbReference type="ARBA" id="ARBA00012105"/>
    </source>
</evidence>
<dbReference type="PANTHER" id="PTHR22749:SF6">
    <property type="entry name" value="RIBOFLAVIN KINASE"/>
    <property type="match status" value="1"/>
</dbReference>
<gene>
    <name evidence="9" type="ORF">SteCoe_11516</name>
</gene>
<evidence type="ECO:0000256" key="4">
    <source>
        <dbReference type="ARBA" id="ARBA00022643"/>
    </source>
</evidence>
<evidence type="ECO:0000256" key="3">
    <source>
        <dbReference type="ARBA" id="ARBA00022630"/>
    </source>
</evidence>
<evidence type="ECO:0000313" key="10">
    <source>
        <dbReference type="Proteomes" id="UP000187209"/>
    </source>
</evidence>
<dbReference type="InterPro" id="IPR023465">
    <property type="entry name" value="Riboflavin_kinase_dom_sf"/>
</dbReference>
<dbReference type="GO" id="GO:0009398">
    <property type="term" value="P:FMN biosynthetic process"/>
    <property type="evidence" value="ECO:0007669"/>
    <property type="project" value="UniProtKB-UniPathway"/>
</dbReference>
<dbReference type="GO" id="GO:0008531">
    <property type="term" value="F:riboflavin kinase activity"/>
    <property type="evidence" value="ECO:0007669"/>
    <property type="project" value="UniProtKB-EC"/>
</dbReference>
<comment type="pathway">
    <text evidence="1">Cofactor biosynthesis; FMN biosynthesis; FMN from riboflavin (ATP route): step 1/1.</text>
</comment>
<protein>
    <recommendedName>
        <fullName evidence="2">riboflavin kinase</fullName>
        <ecNumber evidence="2">2.7.1.26</ecNumber>
    </recommendedName>
</protein>
<evidence type="ECO:0000259" key="8">
    <source>
        <dbReference type="SMART" id="SM00904"/>
    </source>
</evidence>